<dbReference type="VEuPathDB" id="FungiDB:BO72DRAFT_491051"/>
<dbReference type="AlphaFoldDB" id="A0A8G1W3L0"/>
<dbReference type="Pfam" id="PF07716">
    <property type="entry name" value="bZIP_2"/>
    <property type="match status" value="1"/>
</dbReference>
<dbReference type="EMBL" id="KZ824621">
    <property type="protein sequence ID" value="RAK82562.1"/>
    <property type="molecule type" value="Genomic_DNA"/>
</dbReference>
<dbReference type="GeneID" id="63865499"/>
<feature type="coiled-coil region" evidence="4">
    <location>
        <begin position="188"/>
        <end position="222"/>
    </location>
</feature>
<dbReference type="InterPro" id="IPR046347">
    <property type="entry name" value="bZIP_sf"/>
</dbReference>
<dbReference type="GO" id="GO:1903833">
    <property type="term" value="P:positive regulation of cellular response to amino acid starvation"/>
    <property type="evidence" value="ECO:0007669"/>
    <property type="project" value="TreeGrafter"/>
</dbReference>
<dbReference type="PROSITE" id="PS50217">
    <property type="entry name" value="BZIP"/>
    <property type="match status" value="1"/>
</dbReference>
<keyword evidence="1" id="KW-0805">Transcription regulation</keyword>
<evidence type="ECO:0000256" key="1">
    <source>
        <dbReference type="ARBA" id="ARBA00023015"/>
    </source>
</evidence>
<dbReference type="GO" id="GO:0001080">
    <property type="term" value="P:nitrogen catabolite activation of transcription from RNA polymerase II promoter"/>
    <property type="evidence" value="ECO:0007669"/>
    <property type="project" value="TreeGrafter"/>
</dbReference>
<keyword evidence="4" id="KW-0175">Coiled coil</keyword>
<reference evidence="7 8" key="1">
    <citation type="submission" date="2018-02" db="EMBL/GenBank/DDBJ databases">
        <title>The genomes of Aspergillus section Nigri reveals drivers in fungal speciation.</title>
        <authorList>
            <consortium name="DOE Joint Genome Institute"/>
            <person name="Vesth T.C."/>
            <person name="Nybo J."/>
            <person name="Theobald S."/>
            <person name="Brandl J."/>
            <person name="Frisvad J.C."/>
            <person name="Nielsen K.F."/>
            <person name="Lyhne E.K."/>
            <person name="Kogle M.E."/>
            <person name="Kuo A."/>
            <person name="Riley R."/>
            <person name="Clum A."/>
            <person name="Nolan M."/>
            <person name="Lipzen A."/>
            <person name="Salamov A."/>
            <person name="Henrissat B."/>
            <person name="Wiebenga A."/>
            <person name="De vries R.P."/>
            <person name="Grigoriev I.V."/>
            <person name="Mortensen U.H."/>
            <person name="Andersen M.R."/>
            <person name="Baker S.E."/>
        </authorList>
    </citation>
    <scope>NUCLEOTIDE SEQUENCE [LARGE SCALE GENOMIC DNA]</scope>
    <source>
        <strain evidence="7 8">CBS 313.89</strain>
    </source>
</reference>
<organism evidence="7 8">
    <name type="scientific">Aspergillus fijiensis CBS 313.89</name>
    <dbReference type="NCBI Taxonomy" id="1448319"/>
    <lineage>
        <taxon>Eukaryota</taxon>
        <taxon>Fungi</taxon>
        <taxon>Dikarya</taxon>
        <taxon>Ascomycota</taxon>
        <taxon>Pezizomycotina</taxon>
        <taxon>Eurotiomycetes</taxon>
        <taxon>Eurotiomycetidae</taxon>
        <taxon>Eurotiales</taxon>
        <taxon>Aspergillaceae</taxon>
        <taxon>Aspergillus</taxon>
    </lineage>
</organism>
<dbReference type="PANTHER" id="PTHR11462:SF35">
    <property type="entry name" value="TRANSCRIPTION FACTOR JRA"/>
    <property type="match status" value="1"/>
</dbReference>
<gene>
    <name evidence="7" type="ORF">BO72DRAFT_491051</name>
</gene>
<feature type="domain" description="BZIP" evidence="6">
    <location>
        <begin position="170"/>
        <end position="227"/>
    </location>
</feature>
<dbReference type="FunFam" id="1.20.5.170:FF:000175">
    <property type="entry name" value="Basic-leucine zipper transcription factor B"/>
    <property type="match status" value="1"/>
</dbReference>
<feature type="compositionally biased region" description="Low complexity" evidence="5">
    <location>
        <begin position="135"/>
        <end position="145"/>
    </location>
</feature>
<keyword evidence="8" id="KW-1185">Reference proteome</keyword>
<accession>A0A8G1W3L0</accession>
<keyword evidence="2" id="KW-0238">DNA-binding</keyword>
<evidence type="ECO:0000256" key="5">
    <source>
        <dbReference type="SAM" id="MobiDB-lite"/>
    </source>
</evidence>
<evidence type="ECO:0000256" key="3">
    <source>
        <dbReference type="ARBA" id="ARBA00023163"/>
    </source>
</evidence>
<feature type="region of interest" description="Disordered" evidence="5">
    <location>
        <begin position="115"/>
        <end position="155"/>
    </location>
</feature>
<dbReference type="SUPFAM" id="SSF57959">
    <property type="entry name" value="Leucine zipper domain"/>
    <property type="match status" value="1"/>
</dbReference>
<dbReference type="OrthoDB" id="2257100at2759"/>
<sequence length="233" mass="26303">MAGKPLNQFHHSPQYPDYYNSDLHPYLDLSLLPPATAFPPVDFNPFFFATDPLNQTYYPDLTTTTTTTTHNHLDLNFDFDFDINTLGDLADPVSDSAINSLLSSPDSLSESYLFESPSVQSLPDPQIQTPPPISQPQQQPQQQMPAVTTDHPSTKPTFTVTRVATSTKEPPSKVSKRQLNTLAARRYRQRKLDRVNELEAELEAVKRERDELRMRVSKLEGETEALRGMVGKK</sequence>
<dbReference type="GO" id="GO:0000978">
    <property type="term" value="F:RNA polymerase II cis-regulatory region sequence-specific DNA binding"/>
    <property type="evidence" value="ECO:0007669"/>
    <property type="project" value="TreeGrafter"/>
</dbReference>
<evidence type="ECO:0000256" key="4">
    <source>
        <dbReference type="SAM" id="Coils"/>
    </source>
</evidence>
<evidence type="ECO:0000259" key="6">
    <source>
        <dbReference type="PROSITE" id="PS50217"/>
    </source>
</evidence>
<dbReference type="Proteomes" id="UP000249789">
    <property type="component" value="Unassembled WGS sequence"/>
</dbReference>
<keyword evidence="3" id="KW-0804">Transcription</keyword>
<dbReference type="RefSeq" id="XP_040806572.1">
    <property type="nucleotide sequence ID" value="XM_040948166.1"/>
</dbReference>
<dbReference type="GO" id="GO:0000981">
    <property type="term" value="F:DNA-binding transcription factor activity, RNA polymerase II-specific"/>
    <property type="evidence" value="ECO:0007669"/>
    <property type="project" value="TreeGrafter"/>
</dbReference>
<dbReference type="GO" id="GO:0005667">
    <property type="term" value="C:transcription regulator complex"/>
    <property type="evidence" value="ECO:0007669"/>
    <property type="project" value="TreeGrafter"/>
</dbReference>
<dbReference type="SMART" id="SM00338">
    <property type="entry name" value="BRLZ"/>
    <property type="match status" value="1"/>
</dbReference>
<dbReference type="CDD" id="cd12193">
    <property type="entry name" value="bZIP_GCN4"/>
    <property type="match status" value="1"/>
</dbReference>
<dbReference type="Gene3D" id="1.20.5.170">
    <property type="match status" value="1"/>
</dbReference>
<dbReference type="InterPro" id="IPR004827">
    <property type="entry name" value="bZIP"/>
</dbReference>
<evidence type="ECO:0000313" key="8">
    <source>
        <dbReference type="Proteomes" id="UP000249789"/>
    </source>
</evidence>
<protein>
    <recommendedName>
        <fullName evidence="6">BZIP domain-containing protein</fullName>
    </recommendedName>
</protein>
<evidence type="ECO:0000313" key="7">
    <source>
        <dbReference type="EMBL" id="RAK82562.1"/>
    </source>
</evidence>
<evidence type="ECO:0000256" key="2">
    <source>
        <dbReference type="ARBA" id="ARBA00023125"/>
    </source>
</evidence>
<name>A0A8G1W3L0_9EURO</name>
<dbReference type="InterPro" id="IPR050946">
    <property type="entry name" value="AP-1_TF_bZIP"/>
</dbReference>
<dbReference type="PANTHER" id="PTHR11462">
    <property type="entry name" value="JUN TRANSCRIPTION FACTOR-RELATED"/>
    <property type="match status" value="1"/>
</dbReference>
<proteinExistence type="predicted"/>